<evidence type="ECO:0000313" key="5">
    <source>
        <dbReference type="Proteomes" id="UP000008068"/>
    </source>
</evidence>
<dbReference type="OMA" id="CTKHSGH"/>
<dbReference type="InterPro" id="IPR052797">
    <property type="entry name" value="RegFact_GeneExpr_CellDeath"/>
</dbReference>
<dbReference type="GO" id="GO:0008270">
    <property type="term" value="F:zinc ion binding"/>
    <property type="evidence" value="ECO:0007669"/>
    <property type="project" value="UniProtKB-KW"/>
</dbReference>
<name>G0MR44_CAEBE</name>
<dbReference type="AlphaFoldDB" id="G0MR44"/>
<keyword evidence="1" id="KW-0862">Zinc</keyword>
<dbReference type="Proteomes" id="UP000008068">
    <property type="component" value="Unassembled WGS sequence"/>
</dbReference>
<dbReference type="InParanoid" id="G0MR44"/>
<dbReference type="PROSITE" id="PS00028">
    <property type="entry name" value="ZINC_FINGER_C2H2_1"/>
    <property type="match status" value="1"/>
</dbReference>
<feature type="region of interest" description="Disordered" evidence="2">
    <location>
        <begin position="605"/>
        <end position="652"/>
    </location>
</feature>
<dbReference type="PANTHER" id="PTHR33936:SF25">
    <property type="entry name" value="C2H2-TYPE DOMAIN-CONTAINING PROTEIN"/>
    <property type="match status" value="1"/>
</dbReference>
<dbReference type="OrthoDB" id="5874636at2759"/>
<dbReference type="eggNOG" id="ENOG502S45W">
    <property type="taxonomic scope" value="Eukaryota"/>
</dbReference>
<sequence length="652" mass="74728">MYSNPQQSEDMYPLNHGPIMSDEEIDIMNSGDEEDEMMREQGGPYRHPAEVYMVNDDDGMYDDDQLQYGYVDDEGYGGAQGLDADGYIDAHYINTDDGYMGGKDDDIYQITQSPQNVVHCTSEDRLAKYPEMRNLPPLRRMRKPLAARECPVDYVQKVNRVLNPKASAVNALWVANKVYPGSDGELPRKQVPGPMIPAEIYIKQTRLTTGKPVICEPSGLYRVHRSKPSVFPDQRITSDVPHHMMTPLPDRFFQKRCTITAEAAGFTSECIPCKHCNCLFRMRSQLDTHEKKHADKTQTVVEAFRLICPAQNCNIRGDTIATIIQHLKVAHGKNDILFETVSFRDMTEFKLWRSELERLTMSRFSRTSGKQNISSKSTYYQCHHSGNIPTSRDGPDERQRKRHTKKLGRTCTAFFQLKENDDGTVILRGCTKHTGHGKDIRSLPVTDDIKMEIAQYLIQGLDENEIVAKMQQTSDENDRRFYLQNYEVRNVYTKIERYKEDYKRRMLTGDVLPDLAEVVTSKADRPLFPSVAARAKLACSRFPVPAEHYRVEYEYSGDEPASYEEVVEEDGLFHVPKGVEEYVDRTNMEIKEETIEVEEEMAVNPRKRSAIDKSRNFDDDDDYIPEEEVSAGEDSITPTRISARLGMKKAKH</sequence>
<evidence type="ECO:0000256" key="2">
    <source>
        <dbReference type="SAM" id="MobiDB-lite"/>
    </source>
</evidence>
<dbReference type="PANTHER" id="PTHR33936">
    <property type="entry name" value="PROTEIN CBG17840"/>
    <property type="match status" value="1"/>
</dbReference>
<feature type="compositionally biased region" description="Polar residues" evidence="2">
    <location>
        <begin position="367"/>
        <end position="380"/>
    </location>
</feature>
<dbReference type="PROSITE" id="PS50157">
    <property type="entry name" value="ZINC_FINGER_C2H2_2"/>
    <property type="match status" value="1"/>
</dbReference>
<evidence type="ECO:0000259" key="3">
    <source>
        <dbReference type="PROSITE" id="PS50157"/>
    </source>
</evidence>
<feature type="domain" description="C2H2-type" evidence="3">
    <location>
        <begin position="271"/>
        <end position="298"/>
    </location>
</feature>
<evidence type="ECO:0000256" key="1">
    <source>
        <dbReference type="PROSITE-ProRule" id="PRU00042"/>
    </source>
</evidence>
<dbReference type="HOGENOM" id="CLU_021332_0_0_1"/>
<keyword evidence="1" id="KW-0479">Metal-binding</keyword>
<keyword evidence="5" id="KW-1185">Reference proteome</keyword>
<accession>G0MR44</accession>
<evidence type="ECO:0000313" key="4">
    <source>
        <dbReference type="EMBL" id="EGT41972.1"/>
    </source>
</evidence>
<dbReference type="EMBL" id="GL379808">
    <property type="protein sequence ID" value="EGT41972.1"/>
    <property type="molecule type" value="Genomic_DNA"/>
</dbReference>
<organism evidence="5">
    <name type="scientific">Caenorhabditis brenneri</name>
    <name type="common">Nematode worm</name>
    <dbReference type="NCBI Taxonomy" id="135651"/>
    <lineage>
        <taxon>Eukaryota</taxon>
        <taxon>Metazoa</taxon>
        <taxon>Ecdysozoa</taxon>
        <taxon>Nematoda</taxon>
        <taxon>Chromadorea</taxon>
        <taxon>Rhabditida</taxon>
        <taxon>Rhabditina</taxon>
        <taxon>Rhabditomorpha</taxon>
        <taxon>Rhabditoidea</taxon>
        <taxon>Rhabditidae</taxon>
        <taxon>Peloderinae</taxon>
        <taxon>Caenorhabditis</taxon>
    </lineage>
</organism>
<reference evidence="5" key="1">
    <citation type="submission" date="2011-07" db="EMBL/GenBank/DDBJ databases">
        <authorList>
            <consortium name="Caenorhabditis brenneri Sequencing and Analysis Consortium"/>
            <person name="Wilson R.K."/>
        </authorList>
    </citation>
    <scope>NUCLEOTIDE SEQUENCE [LARGE SCALE GENOMIC DNA]</scope>
    <source>
        <strain evidence="5">PB2801</strain>
    </source>
</reference>
<dbReference type="FunCoup" id="G0MR44">
    <property type="interactions" value="1925"/>
</dbReference>
<feature type="compositionally biased region" description="Acidic residues" evidence="2">
    <location>
        <begin position="618"/>
        <end position="631"/>
    </location>
</feature>
<dbReference type="InterPro" id="IPR013087">
    <property type="entry name" value="Znf_C2H2_type"/>
</dbReference>
<keyword evidence="1" id="KW-0863">Zinc-finger</keyword>
<proteinExistence type="predicted"/>
<dbReference type="SMART" id="SM00355">
    <property type="entry name" value="ZnF_C2H2"/>
    <property type="match status" value="2"/>
</dbReference>
<gene>
    <name evidence="4" type="ORF">CAEBREN_06185</name>
</gene>
<protein>
    <recommendedName>
        <fullName evidence="3">C2H2-type domain-containing protein</fullName>
    </recommendedName>
</protein>
<feature type="region of interest" description="Disordered" evidence="2">
    <location>
        <begin position="367"/>
        <end position="403"/>
    </location>
</feature>